<evidence type="ECO:0000256" key="1">
    <source>
        <dbReference type="SAM" id="MobiDB-lite"/>
    </source>
</evidence>
<name>A0A915EET6_9BILA</name>
<keyword evidence="2" id="KW-1185">Reference proteome</keyword>
<organism evidence="2 3">
    <name type="scientific">Ditylenchus dipsaci</name>
    <dbReference type="NCBI Taxonomy" id="166011"/>
    <lineage>
        <taxon>Eukaryota</taxon>
        <taxon>Metazoa</taxon>
        <taxon>Ecdysozoa</taxon>
        <taxon>Nematoda</taxon>
        <taxon>Chromadorea</taxon>
        <taxon>Rhabditida</taxon>
        <taxon>Tylenchina</taxon>
        <taxon>Tylenchomorpha</taxon>
        <taxon>Sphaerularioidea</taxon>
        <taxon>Anguinidae</taxon>
        <taxon>Anguininae</taxon>
        <taxon>Ditylenchus</taxon>
    </lineage>
</organism>
<feature type="region of interest" description="Disordered" evidence="1">
    <location>
        <begin position="33"/>
        <end position="55"/>
    </location>
</feature>
<dbReference type="Proteomes" id="UP000887574">
    <property type="component" value="Unplaced"/>
</dbReference>
<evidence type="ECO:0000313" key="3">
    <source>
        <dbReference type="WBParaSite" id="jg5125"/>
    </source>
</evidence>
<dbReference type="WBParaSite" id="jg5125">
    <property type="protein sequence ID" value="jg5125"/>
    <property type="gene ID" value="jg5125"/>
</dbReference>
<feature type="compositionally biased region" description="Low complexity" evidence="1">
    <location>
        <begin position="33"/>
        <end position="54"/>
    </location>
</feature>
<evidence type="ECO:0000313" key="2">
    <source>
        <dbReference type="Proteomes" id="UP000887574"/>
    </source>
</evidence>
<dbReference type="AlphaFoldDB" id="A0A915EET6"/>
<sequence length="77" mass="8636">MKFARAIQVVAVVSVFTERYTEFLKNTTDMTSISTDDSFSPEIPSSISPSLNLSTEDEEGNILGRGKSICRHQEFKF</sequence>
<reference evidence="3" key="1">
    <citation type="submission" date="2022-11" db="UniProtKB">
        <authorList>
            <consortium name="WormBaseParasite"/>
        </authorList>
    </citation>
    <scope>IDENTIFICATION</scope>
</reference>
<protein>
    <submittedName>
        <fullName evidence="3">Uncharacterized protein</fullName>
    </submittedName>
</protein>
<accession>A0A915EET6</accession>
<proteinExistence type="predicted"/>